<sequence>MMWVAASPVDIQQAVWEGVSPLGFPALHQWISKWEGGRNQRIQAGSQANADSARPLTRMSSEAGNTGSRGPGPQCRPRLRATGIPGVSWNSSHGRLPKMQCSDTADLQGVK</sequence>
<comment type="caution">
    <text evidence="2">The sequence shown here is derived from an EMBL/GenBank/DDBJ whole genome shotgun (WGS) entry which is preliminary data.</text>
</comment>
<reference evidence="2" key="1">
    <citation type="journal article" date="2022" name="bioRxiv">
        <title>Sequencing and chromosome-scale assembly of the giantPleurodeles waltlgenome.</title>
        <authorList>
            <person name="Brown T."/>
            <person name="Elewa A."/>
            <person name="Iarovenko S."/>
            <person name="Subramanian E."/>
            <person name="Araus A.J."/>
            <person name="Petzold A."/>
            <person name="Susuki M."/>
            <person name="Suzuki K.-i.T."/>
            <person name="Hayashi T."/>
            <person name="Toyoda A."/>
            <person name="Oliveira C."/>
            <person name="Osipova E."/>
            <person name="Leigh N.D."/>
            <person name="Simon A."/>
            <person name="Yun M.H."/>
        </authorList>
    </citation>
    <scope>NUCLEOTIDE SEQUENCE</scope>
    <source>
        <strain evidence="2">20211129_DDA</strain>
        <tissue evidence="2">Liver</tissue>
    </source>
</reference>
<feature type="compositionally biased region" description="Polar residues" evidence="1">
    <location>
        <begin position="58"/>
        <end position="68"/>
    </location>
</feature>
<gene>
    <name evidence="2" type="ORF">NDU88_008607</name>
</gene>
<feature type="compositionally biased region" description="Polar residues" evidence="1">
    <location>
        <begin position="41"/>
        <end position="50"/>
    </location>
</feature>
<evidence type="ECO:0000256" key="1">
    <source>
        <dbReference type="SAM" id="MobiDB-lite"/>
    </source>
</evidence>
<keyword evidence="3" id="KW-1185">Reference proteome</keyword>
<evidence type="ECO:0000313" key="3">
    <source>
        <dbReference type="Proteomes" id="UP001066276"/>
    </source>
</evidence>
<proteinExistence type="predicted"/>
<evidence type="ECO:0000313" key="2">
    <source>
        <dbReference type="EMBL" id="KAJ1155882.1"/>
    </source>
</evidence>
<dbReference type="Proteomes" id="UP001066276">
    <property type="component" value="Chromosome 5"/>
</dbReference>
<organism evidence="2 3">
    <name type="scientific">Pleurodeles waltl</name>
    <name type="common">Iberian ribbed newt</name>
    <dbReference type="NCBI Taxonomy" id="8319"/>
    <lineage>
        <taxon>Eukaryota</taxon>
        <taxon>Metazoa</taxon>
        <taxon>Chordata</taxon>
        <taxon>Craniata</taxon>
        <taxon>Vertebrata</taxon>
        <taxon>Euteleostomi</taxon>
        <taxon>Amphibia</taxon>
        <taxon>Batrachia</taxon>
        <taxon>Caudata</taxon>
        <taxon>Salamandroidea</taxon>
        <taxon>Salamandridae</taxon>
        <taxon>Pleurodelinae</taxon>
        <taxon>Pleurodeles</taxon>
    </lineage>
</organism>
<name>A0AAV7RW80_PLEWA</name>
<dbReference type="AlphaFoldDB" id="A0AAV7RW80"/>
<dbReference type="EMBL" id="JANPWB010000009">
    <property type="protein sequence ID" value="KAJ1155882.1"/>
    <property type="molecule type" value="Genomic_DNA"/>
</dbReference>
<protein>
    <submittedName>
        <fullName evidence="2">Uncharacterized protein</fullName>
    </submittedName>
</protein>
<feature type="region of interest" description="Disordered" evidence="1">
    <location>
        <begin position="41"/>
        <end position="111"/>
    </location>
</feature>
<accession>A0AAV7RW80</accession>